<dbReference type="Proteomes" id="UP000694005">
    <property type="component" value="Chromosome A04"/>
</dbReference>
<evidence type="ECO:0000313" key="1">
    <source>
        <dbReference type="EMBL" id="CAG7907775.1"/>
    </source>
</evidence>
<dbReference type="EMBL" id="LS974620">
    <property type="protein sequence ID" value="CAG7907775.1"/>
    <property type="molecule type" value="Genomic_DNA"/>
</dbReference>
<dbReference type="AlphaFoldDB" id="A0A8D9HYE6"/>
<reference evidence="1 2" key="1">
    <citation type="submission" date="2021-07" db="EMBL/GenBank/DDBJ databases">
        <authorList>
            <consortium name="Genoscope - CEA"/>
            <person name="William W."/>
        </authorList>
    </citation>
    <scope>NUCLEOTIDE SEQUENCE [LARGE SCALE GENOMIC DNA]</scope>
</reference>
<organism evidence="1 2">
    <name type="scientific">Brassica campestris</name>
    <name type="common">Field mustard</name>
    <dbReference type="NCBI Taxonomy" id="3711"/>
    <lineage>
        <taxon>Eukaryota</taxon>
        <taxon>Viridiplantae</taxon>
        <taxon>Streptophyta</taxon>
        <taxon>Embryophyta</taxon>
        <taxon>Tracheophyta</taxon>
        <taxon>Spermatophyta</taxon>
        <taxon>Magnoliopsida</taxon>
        <taxon>eudicotyledons</taxon>
        <taxon>Gunneridae</taxon>
        <taxon>Pentapetalae</taxon>
        <taxon>rosids</taxon>
        <taxon>malvids</taxon>
        <taxon>Brassicales</taxon>
        <taxon>Brassicaceae</taxon>
        <taxon>Brassiceae</taxon>
        <taxon>Brassica</taxon>
    </lineage>
</organism>
<evidence type="ECO:0000313" key="2">
    <source>
        <dbReference type="Proteomes" id="UP000694005"/>
    </source>
</evidence>
<protein>
    <submittedName>
        <fullName evidence="1">Uncharacterized protein</fullName>
    </submittedName>
</protein>
<sequence length="73" mass="8919">MSTRYFWMRSQRFAPLRLHPNSSSSRYGFIHELDLYQVQDLSVRLNRQRDQAPFMELDRYLLRGCLSDRSMFK</sequence>
<name>A0A8D9HYE6_BRACM</name>
<dbReference type="Gramene" id="A04p26760.2_BraZ1">
    <property type="protein sequence ID" value="A04p26760.2_BraZ1.CDS"/>
    <property type="gene ID" value="A04g26760.2_BraZ1"/>
</dbReference>
<proteinExistence type="predicted"/>
<gene>
    <name evidence="1" type="ORF">BRAPAZ1V2_A04P26760.2</name>
</gene>
<accession>A0A8D9HYE6</accession>